<dbReference type="HAMAP" id="MF_01393">
    <property type="entry name" value="ATP_synth_a_bact"/>
    <property type="match status" value="1"/>
</dbReference>
<comment type="similarity">
    <text evidence="2 11 12">Belongs to the ATPase A chain family.</text>
</comment>
<protein>
    <recommendedName>
        <fullName evidence="11 12">ATP synthase subunit a</fullName>
    </recommendedName>
    <alternativeName>
        <fullName evidence="11">ATP synthase F0 sector subunit a</fullName>
    </alternativeName>
    <alternativeName>
        <fullName evidence="11">F-ATPase subunit 6</fullName>
    </alternativeName>
</protein>
<reference evidence="14" key="3">
    <citation type="submission" date="2023-06" db="EMBL/GenBank/DDBJ databases">
        <authorList>
            <person name="Zeman M."/>
            <person name="Kubasova T."/>
            <person name="Jahodarova E."/>
            <person name="Nykrynova M."/>
            <person name="Rychlik I."/>
        </authorList>
    </citation>
    <scope>NUCLEOTIDE SEQUENCE</scope>
    <source>
        <strain evidence="15">15_COKtk</strain>
        <strain evidence="14">176_SSukc20</strain>
    </source>
</reference>
<keyword evidence="10 11" id="KW-0066">ATP synthesis</keyword>
<accession>A0A921LRX1</accession>
<dbReference type="GO" id="GO:0046933">
    <property type="term" value="F:proton-transporting ATP synthase activity, rotational mechanism"/>
    <property type="evidence" value="ECO:0007669"/>
    <property type="project" value="UniProtKB-UniRule"/>
</dbReference>
<comment type="function">
    <text evidence="11 12">Key component of the proton channel; it plays a direct role in the translocation of protons across the membrane.</text>
</comment>
<evidence type="ECO:0000256" key="1">
    <source>
        <dbReference type="ARBA" id="ARBA00004141"/>
    </source>
</evidence>
<dbReference type="Gene3D" id="1.20.120.220">
    <property type="entry name" value="ATP synthase, F0 complex, subunit A"/>
    <property type="match status" value="1"/>
</dbReference>
<keyword evidence="7 11" id="KW-1133">Transmembrane helix</keyword>
<evidence type="ECO:0000256" key="9">
    <source>
        <dbReference type="ARBA" id="ARBA00023136"/>
    </source>
</evidence>
<dbReference type="Proteomes" id="UP001168505">
    <property type="component" value="Unassembled WGS sequence"/>
</dbReference>
<keyword evidence="3 11" id="KW-0813">Transport</keyword>
<dbReference type="InterPro" id="IPR000568">
    <property type="entry name" value="ATP_synth_F0_asu"/>
</dbReference>
<keyword evidence="4 11" id="KW-0138">CF(0)</keyword>
<dbReference type="CDD" id="cd00310">
    <property type="entry name" value="ATP-synt_Fo_a_6"/>
    <property type="match status" value="1"/>
</dbReference>
<dbReference type="PANTHER" id="PTHR11410">
    <property type="entry name" value="ATP SYNTHASE SUBUNIT A"/>
    <property type="match status" value="1"/>
</dbReference>
<evidence type="ECO:0000313" key="17">
    <source>
        <dbReference type="Proteomes" id="UP001168435"/>
    </source>
</evidence>
<evidence type="ECO:0000313" key="16">
    <source>
        <dbReference type="Proteomes" id="UP000746751"/>
    </source>
</evidence>
<reference evidence="13" key="1">
    <citation type="journal article" date="2021" name="PeerJ">
        <title>Extensive microbial diversity within the chicken gut microbiome revealed by metagenomics and culture.</title>
        <authorList>
            <person name="Gilroy R."/>
            <person name="Ravi A."/>
            <person name="Getino M."/>
            <person name="Pursley I."/>
            <person name="Horton D.L."/>
            <person name="Alikhan N.F."/>
            <person name="Baker D."/>
            <person name="Gharbi K."/>
            <person name="Hall N."/>
            <person name="Watson M."/>
            <person name="Adriaenssens E.M."/>
            <person name="Foster-Nyarko E."/>
            <person name="Jarju S."/>
            <person name="Secka A."/>
            <person name="Antonio M."/>
            <person name="Oren A."/>
            <person name="Chaudhuri R.R."/>
            <person name="La Ragione R."/>
            <person name="Hildebrand F."/>
            <person name="Pallen M.J."/>
        </authorList>
    </citation>
    <scope>NUCLEOTIDE SEQUENCE</scope>
    <source>
        <strain evidence="13">ChiGjej2B2-7701</strain>
    </source>
</reference>
<dbReference type="AlphaFoldDB" id="A0A921LRX1"/>
<sequence length="264" mass="29148">MDAFAQLPGEINHLVSEFHSIPVVGDLMMGMTQYTFWLCVSAVLLLVLMFVFVKKLTLVPHGVFMNLMEWGISFVKDDVCQQIIGKNWKKHFPFLATLFFFILANNVVGVIPGMKPGSGTISTTAALAVVVFIYFVACGVRTHGPIGYLKSLAPEGVMFPLNVLVWLIEVISTILRPITLAIRLFCNMFAGHIVMGSFALMVTLFAQPLLQEVTASNVLAALPGVLFAFILLVIYAIEIFVAFVQAYVFTILTAVYIQEAEETE</sequence>
<dbReference type="RefSeq" id="WP_066831197.1">
    <property type="nucleotide sequence ID" value="NZ_CABKVW010000006.1"/>
</dbReference>
<feature type="transmembrane region" description="Helical" evidence="11">
    <location>
        <begin position="34"/>
        <end position="53"/>
    </location>
</feature>
<keyword evidence="5 11" id="KW-0812">Transmembrane</keyword>
<evidence type="ECO:0000256" key="7">
    <source>
        <dbReference type="ARBA" id="ARBA00022989"/>
    </source>
</evidence>
<comment type="caution">
    <text evidence="13">The sequence shown here is derived from an EMBL/GenBank/DDBJ whole genome shotgun (WGS) entry which is preliminary data.</text>
</comment>
<dbReference type="PRINTS" id="PR00123">
    <property type="entry name" value="ATPASEA"/>
</dbReference>
<keyword evidence="9 11" id="KW-0472">Membrane</keyword>
<evidence type="ECO:0000256" key="4">
    <source>
        <dbReference type="ARBA" id="ARBA00022547"/>
    </source>
</evidence>
<evidence type="ECO:0000313" key="14">
    <source>
        <dbReference type="EMBL" id="MDN0063957.1"/>
    </source>
</evidence>
<dbReference type="EMBL" id="JAUEIR010000003">
    <property type="protein sequence ID" value="MDN0069001.1"/>
    <property type="molecule type" value="Genomic_DNA"/>
</dbReference>
<dbReference type="EMBL" id="DYVF01000052">
    <property type="protein sequence ID" value="HJG31512.1"/>
    <property type="molecule type" value="Genomic_DNA"/>
</dbReference>
<feature type="transmembrane region" description="Helical" evidence="11">
    <location>
        <begin position="92"/>
        <end position="114"/>
    </location>
</feature>
<keyword evidence="17" id="KW-1185">Reference proteome</keyword>
<dbReference type="Proteomes" id="UP001168435">
    <property type="component" value="Unassembled WGS sequence"/>
</dbReference>
<dbReference type="InterPro" id="IPR035908">
    <property type="entry name" value="F0_ATP_A_sf"/>
</dbReference>
<dbReference type="GO" id="GO:0005886">
    <property type="term" value="C:plasma membrane"/>
    <property type="evidence" value="ECO:0007669"/>
    <property type="project" value="UniProtKB-SubCell"/>
</dbReference>
<comment type="subcellular location">
    <subcellularLocation>
        <location evidence="11 12">Cell membrane</location>
        <topology evidence="11 12">Multi-pass membrane protein</topology>
    </subcellularLocation>
    <subcellularLocation>
        <location evidence="1">Membrane</location>
        <topology evidence="1">Multi-pass membrane protein</topology>
    </subcellularLocation>
</comment>
<keyword evidence="11" id="KW-1003">Cell membrane</keyword>
<evidence type="ECO:0000256" key="12">
    <source>
        <dbReference type="RuleBase" id="RU000483"/>
    </source>
</evidence>
<feature type="transmembrane region" description="Helical" evidence="11">
    <location>
        <begin position="120"/>
        <end position="140"/>
    </location>
</feature>
<evidence type="ECO:0000256" key="6">
    <source>
        <dbReference type="ARBA" id="ARBA00022781"/>
    </source>
</evidence>
<name>A0A921LRX1_9ACTN</name>
<dbReference type="Proteomes" id="UP000746751">
    <property type="component" value="Unassembled WGS sequence"/>
</dbReference>
<gene>
    <name evidence="11 13" type="primary">atpB</name>
    <name evidence="13" type="ORF">K8U80_08990</name>
    <name evidence="14" type="ORF">QVN30_06500</name>
    <name evidence="15" type="ORF">QVN40_04705</name>
</gene>
<dbReference type="GO" id="GO:0045259">
    <property type="term" value="C:proton-transporting ATP synthase complex"/>
    <property type="evidence" value="ECO:0007669"/>
    <property type="project" value="UniProtKB-KW"/>
</dbReference>
<evidence type="ECO:0000256" key="11">
    <source>
        <dbReference type="HAMAP-Rule" id="MF_01393"/>
    </source>
</evidence>
<evidence type="ECO:0000256" key="10">
    <source>
        <dbReference type="ARBA" id="ARBA00023310"/>
    </source>
</evidence>
<dbReference type="EMBL" id="JAUEIQ010000005">
    <property type="protein sequence ID" value="MDN0063957.1"/>
    <property type="molecule type" value="Genomic_DNA"/>
</dbReference>
<proteinExistence type="inferred from homology"/>
<keyword evidence="8 11" id="KW-0406">Ion transport</keyword>
<dbReference type="NCBIfam" id="TIGR01131">
    <property type="entry name" value="ATP_synt_6_or_A"/>
    <property type="match status" value="1"/>
</dbReference>
<evidence type="ECO:0000256" key="2">
    <source>
        <dbReference type="ARBA" id="ARBA00006810"/>
    </source>
</evidence>
<keyword evidence="6 11" id="KW-0375">Hydrogen ion transport</keyword>
<dbReference type="PANTHER" id="PTHR11410:SF0">
    <property type="entry name" value="ATP SYNTHASE SUBUNIT A"/>
    <property type="match status" value="1"/>
</dbReference>
<reference evidence="13" key="2">
    <citation type="submission" date="2021-09" db="EMBL/GenBank/DDBJ databases">
        <authorList>
            <person name="Gilroy R."/>
        </authorList>
    </citation>
    <scope>NUCLEOTIDE SEQUENCE</scope>
    <source>
        <strain evidence="13">ChiGjej2B2-7701</strain>
    </source>
</reference>
<evidence type="ECO:0000313" key="13">
    <source>
        <dbReference type="EMBL" id="HJG31512.1"/>
    </source>
</evidence>
<feature type="transmembrane region" description="Helical" evidence="11">
    <location>
        <begin position="181"/>
        <end position="206"/>
    </location>
</feature>
<evidence type="ECO:0000256" key="8">
    <source>
        <dbReference type="ARBA" id="ARBA00023065"/>
    </source>
</evidence>
<dbReference type="InterPro" id="IPR045083">
    <property type="entry name" value="ATP_synth_F0_asu_bact/mt"/>
</dbReference>
<dbReference type="SUPFAM" id="SSF81336">
    <property type="entry name" value="F1F0 ATP synthase subunit A"/>
    <property type="match status" value="1"/>
</dbReference>
<dbReference type="Pfam" id="PF00119">
    <property type="entry name" value="ATP-synt_A"/>
    <property type="match status" value="1"/>
</dbReference>
<evidence type="ECO:0000313" key="15">
    <source>
        <dbReference type="EMBL" id="MDN0069001.1"/>
    </source>
</evidence>
<organism evidence="13 16">
    <name type="scientific">Collinsella ihumii</name>
    <dbReference type="NCBI Taxonomy" id="1720204"/>
    <lineage>
        <taxon>Bacteria</taxon>
        <taxon>Bacillati</taxon>
        <taxon>Actinomycetota</taxon>
        <taxon>Coriobacteriia</taxon>
        <taxon>Coriobacteriales</taxon>
        <taxon>Coriobacteriaceae</taxon>
        <taxon>Collinsella</taxon>
    </lineage>
</organism>
<feature type="transmembrane region" description="Helical" evidence="11">
    <location>
        <begin position="218"/>
        <end position="243"/>
    </location>
</feature>
<evidence type="ECO:0000256" key="5">
    <source>
        <dbReference type="ARBA" id="ARBA00022692"/>
    </source>
</evidence>
<reference evidence="15" key="4">
    <citation type="submission" date="2023-08" db="EMBL/GenBank/DDBJ databases">
        <title>Identification and characterization of horizontal gene transfer across gut microbiota members of farm animals based on homology search.</title>
        <authorList>
            <person name="Schwarzerova J."/>
            <person name="Nykrynova M."/>
            <person name="Jureckova K."/>
            <person name="Cejkova D."/>
            <person name="Rychlik I."/>
        </authorList>
    </citation>
    <scope>NUCLEOTIDE SEQUENCE</scope>
    <source>
        <strain evidence="15">15_COKtk</strain>
        <strain evidence="14">176_SSukc20</strain>
    </source>
</reference>
<evidence type="ECO:0000256" key="3">
    <source>
        <dbReference type="ARBA" id="ARBA00022448"/>
    </source>
</evidence>